<dbReference type="EMBL" id="JAASQL010000001">
    <property type="protein sequence ID" value="NIJ44071.1"/>
    <property type="molecule type" value="Genomic_DNA"/>
</dbReference>
<dbReference type="Proteomes" id="UP000745859">
    <property type="component" value="Unassembled WGS sequence"/>
</dbReference>
<sequence length="142" mass="16048">MRTVHSILAAFVLIALAMVVFNAIMSLKRNEQFKAGDRKLGLIALILTHTQLIIGLITYYVSPWYTLLKGIGMGNAMKNAELRLMSVEHPLMMIIAIVLVTVGWSKHKKATEDVAKYKSFIIFYGLALLVILSRIPWGQWFQ</sequence>
<dbReference type="RefSeq" id="WP_167183419.1">
    <property type="nucleotide sequence ID" value="NZ_JAASQL010000001.1"/>
</dbReference>
<feature type="transmembrane region" description="Helical" evidence="1">
    <location>
        <begin position="40"/>
        <end position="62"/>
    </location>
</feature>
<evidence type="ECO:0000256" key="1">
    <source>
        <dbReference type="SAM" id="Phobius"/>
    </source>
</evidence>
<evidence type="ECO:0000313" key="2">
    <source>
        <dbReference type="EMBL" id="NIJ44071.1"/>
    </source>
</evidence>
<accession>A0ABX0UA85</accession>
<gene>
    <name evidence="2" type="ORF">FHR24_000510</name>
</gene>
<keyword evidence="1" id="KW-0472">Membrane</keyword>
<organism evidence="2 3">
    <name type="scientific">Wenyingzhuangia heitensis</name>
    <dbReference type="NCBI Taxonomy" id="1487859"/>
    <lineage>
        <taxon>Bacteria</taxon>
        <taxon>Pseudomonadati</taxon>
        <taxon>Bacteroidota</taxon>
        <taxon>Flavobacteriia</taxon>
        <taxon>Flavobacteriales</taxon>
        <taxon>Flavobacteriaceae</taxon>
        <taxon>Wenyingzhuangia</taxon>
    </lineage>
</organism>
<feature type="transmembrane region" description="Helical" evidence="1">
    <location>
        <begin position="117"/>
        <end position="137"/>
    </location>
</feature>
<reference evidence="2 3" key="1">
    <citation type="submission" date="2020-03" db="EMBL/GenBank/DDBJ databases">
        <title>Genomic Encyclopedia of Type Strains, Phase IV (KMG-IV): sequencing the most valuable type-strain genomes for metagenomic binning, comparative biology and taxonomic classification.</title>
        <authorList>
            <person name="Goeker M."/>
        </authorList>
    </citation>
    <scope>NUCLEOTIDE SEQUENCE [LARGE SCALE GENOMIC DNA]</scope>
    <source>
        <strain evidence="2 3">DSM 101599</strain>
    </source>
</reference>
<name>A0ABX0UA85_9FLAO</name>
<proteinExistence type="predicted"/>
<feature type="transmembrane region" description="Helical" evidence="1">
    <location>
        <begin position="6"/>
        <end position="28"/>
    </location>
</feature>
<comment type="caution">
    <text evidence="2">The sequence shown here is derived from an EMBL/GenBank/DDBJ whole genome shotgun (WGS) entry which is preliminary data.</text>
</comment>
<feature type="transmembrane region" description="Helical" evidence="1">
    <location>
        <begin position="82"/>
        <end position="105"/>
    </location>
</feature>
<keyword evidence="1" id="KW-0812">Transmembrane</keyword>
<keyword evidence="1" id="KW-1133">Transmembrane helix</keyword>
<protein>
    <submittedName>
        <fullName evidence="2">Magnesium-transporting ATPase (P-type)</fullName>
    </submittedName>
</protein>
<evidence type="ECO:0000313" key="3">
    <source>
        <dbReference type="Proteomes" id="UP000745859"/>
    </source>
</evidence>
<keyword evidence="3" id="KW-1185">Reference proteome</keyword>